<evidence type="ECO:0000256" key="12">
    <source>
        <dbReference type="HAMAP-Rule" id="MF_00188"/>
    </source>
</evidence>
<dbReference type="InterPro" id="IPR022919">
    <property type="entry name" value="Pept_M48_protease_HtpX"/>
</dbReference>
<dbReference type="GO" id="GO:0008270">
    <property type="term" value="F:zinc ion binding"/>
    <property type="evidence" value="ECO:0007669"/>
    <property type="project" value="UniProtKB-UniRule"/>
</dbReference>
<evidence type="ECO:0000256" key="9">
    <source>
        <dbReference type="ARBA" id="ARBA00022989"/>
    </source>
</evidence>
<dbReference type="KEGG" id="sbf:JCM31447_05820"/>
<comment type="subcellular location">
    <subcellularLocation>
        <location evidence="1 12">Cell membrane</location>
        <topology evidence="1 12">Multi-pass membrane protein</topology>
    </subcellularLocation>
</comment>
<keyword evidence="11 12" id="KW-0472">Membrane</keyword>
<dbReference type="GO" id="GO:0006508">
    <property type="term" value="P:proteolysis"/>
    <property type="evidence" value="ECO:0007669"/>
    <property type="project" value="UniProtKB-KW"/>
</dbReference>
<feature type="active site" evidence="12">
    <location>
        <position position="149"/>
    </location>
</feature>
<evidence type="ECO:0000259" key="13">
    <source>
        <dbReference type="Pfam" id="PF01435"/>
    </source>
</evidence>
<dbReference type="PANTHER" id="PTHR43221:SF1">
    <property type="entry name" value="PROTEASE HTPX"/>
    <property type="match status" value="1"/>
</dbReference>
<dbReference type="InterPro" id="IPR001915">
    <property type="entry name" value="Peptidase_M48"/>
</dbReference>
<feature type="transmembrane region" description="Helical" evidence="12">
    <location>
        <begin position="193"/>
        <end position="218"/>
    </location>
</feature>
<keyword evidence="5 12" id="KW-0812">Transmembrane</keyword>
<dbReference type="OrthoDB" id="5293295at2"/>
<protein>
    <recommendedName>
        <fullName evidence="12">Protease HtpX homolog</fullName>
        <ecNumber evidence="12">3.4.24.-</ecNumber>
    </recommendedName>
</protein>
<feature type="binding site" evidence="12">
    <location>
        <position position="152"/>
    </location>
    <ligand>
        <name>Zn(2+)</name>
        <dbReference type="ChEBI" id="CHEBI:29105"/>
        <note>catalytic</note>
    </ligand>
</feature>
<keyword evidence="9 12" id="KW-1133">Transmembrane helix</keyword>
<accession>A0A4P2VGU9</accession>
<dbReference type="Pfam" id="PF01435">
    <property type="entry name" value="Peptidase_M48"/>
    <property type="match status" value="1"/>
</dbReference>
<dbReference type="GO" id="GO:0004222">
    <property type="term" value="F:metalloendopeptidase activity"/>
    <property type="evidence" value="ECO:0007669"/>
    <property type="project" value="UniProtKB-UniRule"/>
</dbReference>
<gene>
    <name evidence="12" type="primary">htpX</name>
    <name evidence="14" type="ORF">JCM31447_05820</name>
</gene>
<evidence type="ECO:0000256" key="7">
    <source>
        <dbReference type="ARBA" id="ARBA00022801"/>
    </source>
</evidence>
<dbReference type="Gene3D" id="3.30.2010.10">
    <property type="entry name" value="Metalloproteases ('zincins'), catalytic domain"/>
    <property type="match status" value="1"/>
</dbReference>
<dbReference type="EMBL" id="AP019368">
    <property type="protein sequence ID" value="BBH52143.1"/>
    <property type="molecule type" value="Genomic_DNA"/>
</dbReference>
<evidence type="ECO:0000256" key="5">
    <source>
        <dbReference type="ARBA" id="ARBA00022692"/>
    </source>
</evidence>
<keyword evidence="7 12" id="KW-0378">Hydrolase</keyword>
<keyword evidence="15" id="KW-1185">Reference proteome</keyword>
<evidence type="ECO:0000313" key="14">
    <source>
        <dbReference type="EMBL" id="BBH52143.1"/>
    </source>
</evidence>
<dbReference type="NCBIfam" id="NF003965">
    <property type="entry name" value="PRK05457.1"/>
    <property type="match status" value="1"/>
</dbReference>
<evidence type="ECO:0000256" key="6">
    <source>
        <dbReference type="ARBA" id="ARBA00022723"/>
    </source>
</evidence>
<comment type="similarity">
    <text evidence="2 12">Belongs to the peptidase M48B family.</text>
</comment>
<dbReference type="Proteomes" id="UP000291236">
    <property type="component" value="Chromosome"/>
</dbReference>
<sequence>MAKRILLFLAVNILVMITITIVTSVLGVNHYMTERGINYKSLLAFCFIWGFGGAFISLAISRWIAKFSMNITVIDPTNASAREKDLYNRVANLSRKAGLPTTPEVGIFESSDLNAFATGPSKKRSLVAVSSGLLEHMDQHEVDGVLAHEISHIANGDMVTMTLVQGVVNAFVMFFARIIAFATTQFVKEDIRPIVNIIVIIVLEILLSILGSLVICWFSRKREFKADSGGAQLAGKSNMIAALSALQRAYEIPLQEQEKAPSSIAAFQISNRSSFIELFSTHPPLAQRIEALKQNNQIL</sequence>
<evidence type="ECO:0000256" key="4">
    <source>
        <dbReference type="ARBA" id="ARBA00022670"/>
    </source>
</evidence>
<organism evidence="14 15">
    <name type="scientific">Fluviispira sanaruensis</name>
    <dbReference type="NCBI Taxonomy" id="2493639"/>
    <lineage>
        <taxon>Bacteria</taxon>
        <taxon>Pseudomonadati</taxon>
        <taxon>Bdellovibrionota</taxon>
        <taxon>Oligoflexia</taxon>
        <taxon>Silvanigrellales</taxon>
        <taxon>Silvanigrellaceae</taxon>
        <taxon>Fluviispira</taxon>
    </lineage>
</organism>
<reference evidence="14 15" key="1">
    <citation type="submission" date="2018-12" db="EMBL/GenBank/DDBJ databases">
        <title>Rubrispira sanarue gen. nov., sp., nov., a member of the order Silvanigrellales, isolated from a brackish lake in Hamamatsu Japan.</title>
        <authorList>
            <person name="Maejima Y."/>
            <person name="Iino T."/>
            <person name="Muraguchi Y."/>
            <person name="Fukuda K."/>
            <person name="Nojiri H."/>
            <person name="Ohkuma M."/>
            <person name="Moriuchi R."/>
            <person name="Dohra H."/>
            <person name="Kimbara K."/>
            <person name="Shintani M."/>
        </authorList>
    </citation>
    <scope>NUCLEOTIDE SEQUENCE [LARGE SCALE GENOMIC DNA]</scope>
    <source>
        <strain evidence="14 15">RF1110005</strain>
    </source>
</reference>
<evidence type="ECO:0000256" key="8">
    <source>
        <dbReference type="ARBA" id="ARBA00022833"/>
    </source>
</evidence>
<keyword evidence="6 12" id="KW-0479">Metal-binding</keyword>
<comment type="cofactor">
    <cofactor evidence="12">
        <name>Zn(2+)</name>
        <dbReference type="ChEBI" id="CHEBI:29105"/>
    </cofactor>
    <text evidence="12">Binds 1 zinc ion per subunit.</text>
</comment>
<dbReference type="EC" id="3.4.24.-" evidence="12"/>
<feature type="transmembrane region" description="Helical" evidence="12">
    <location>
        <begin position="167"/>
        <end position="187"/>
    </location>
</feature>
<feature type="binding site" evidence="12">
    <location>
        <position position="223"/>
    </location>
    <ligand>
        <name>Zn(2+)</name>
        <dbReference type="ChEBI" id="CHEBI:29105"/>
        <note>catalytic</note>
    </ligand>
</feature>
<dbReference type="AlphaFoldDB" id="A0A4P2VGU9"/>
<dbReference type="RefSeq" id="WP_130606334.1">
    <property type="nucleotide sequence ID" value="NZ_AP019368.1"/>
</dbReference>
<keyword evidence="4 12" id="KW-0645">Protease</keyword>
<dbReference type="CDD" id="cd07335">
    <property type="entry name" value="M48B_HtpX_like"/>
    <property type="match status" value="1"/>
</dbReference>
<feature type="transmembrane region" description="Helical" evidence="12">
    <location>
        <begin position="7"/>
        <end position="29"/>
    </location>
</feature>
<proteinExistence type="inferred from homology"/>
<dbReference type="PANTHER" id="PTHR43221">
    <property type="entry name" value="PROTEASE HTPX"/>
    <property type="match status" value="1"/>
</dbReference>
<dbReference type="InterPro" id="IPR050083">
    <property type="entry name" value="HtpX_protease"/>
</dbReference>
<keyword evidence="10 12" id="KW-0482">Metalloprotease</keyword>
<evidence type="ECO:0000313" key="15">
    <source>
        <dbReference type="Proteomes" id="UP000291236"/>
    </source>
</evidence>
<feature type="transmembrane region" description="Helical" evidence="12">
    <location>
        <begin position="41"/>
        <end position="60"/>
    </location>
</feature>
<dbReference type="HAMAP" id="MF_00188">
    <property type="entry name" value="Pept_M48_protease_HtpX"/>
    <property type="match status" value="1"/>
</dbReference>
<keyword evidence="3 12" id="KW-1003">Cell membrane</keyword>
<dbReference type="GO" id="GO:0005886">
    <property type="term" value="C:plasma membrane"/>
    <property type="evidence" value="ECO:0007669"/>
    <property type="project" value="UniProtKB-SubCell"/>
</dbReference>
<keyword evidence="8 12" id="KW-0862">Zinc</keyword>
<name>A0A4P2VGU9_FLUSA</name>
<evidence type="ECO:0000256" key="3">
    <source>
        <dbReference type="ARBA" id="ARBA00022475"/>
    </source>
</evidence>
<evidence type="ECO:0000256" key="2">
    <source>
        <dbReference type="ARBA" id="ARBA00009779"/>
    </source>
</evidence>
<evidence type="ECO:0000256" key="10">
    <source>
        <dbReference type="ARBA" id="ARBA00023049"/>
    </source>
</evidence>
<evidence type="ECO:0000256" key="1">
    <source>
        <dbReference type="ARBA" id="ARBA00004651"/>
    </source>
</evidence>
<feature type="binding site" evidence="12">
    <location>
        <position position="148"/>
    </location>
    <ligand>
        <name>Zn(2+)</name>
        <dbReference type="ChEBI" id="CHEBI:29105"/>
        <note>catalytic</note>
    </ligand>
</feature>
<evidence type="ECO:0000256" key="11">
    <source>
        <dbReference type="ARBA" id="ARBA00023136"/>
    </source>
</evidence>
<feature type="domain" description="Peptidase M48" evidence="13">
    <location>
        <begin position="81"/>
        <end position="294"/>
    </location>
</feature>